<dbReference type="Proteomes" id="UP001597282">
    <property type="component" value="Unassembled WGS sequence"/>
</dbReference>
<dbReference type="RefSeq" id="WP_380162941.1">
    <property type="nucleotide sequence ID" value="NZ_JBHTNU010000002.1"/>
</dbReference>
<accession>A0ABW4C5W2</accession>
<protein>
    <submittedName>
        <fullName evidence="1">Uncharacterized protein</fullName>
    </submittedName>
</protein>
<dbReference type="EMBL" id="JBHTNU010000002">
    <property type="protein sequence ID" value="MFD1425938.1"/>
    <property type="molecule type" value="Genomic_DNA"/>
</dbReference>
<proteinExistence type="predicted"/>
<sequence>MLPKRDLGAEATLARLVPCGCKATFAPQALQSRWLKPWNKGSTIGTTIQRS</sequence>
<gene>
    <name evidence="1" type="ORF">ACFQ4Y_03180</name>
</gene>
<organism evidence="1 2">
    <name type="scientific">Kroppenstedtia sanguinis</name>
    <dbReference type="NCBI Taxonomy" id="1380684"/>
    <lineage>
        <taxon>Bacteria</taxon>
        <taxon>Bacillati</taxon>
        <taxon>Bacillota</taxon>
        <taxon>Bacilli</taxon>
        <taxon>Bacillales</taxon>
        <taxon>Thermoactinomycetaceae</taxon>
        <taxon>Kroppenstedtia</taxon>
    </lineage>
</organism>
<evidence type="ECO:0000313" key="1">
    <source>
        <dbReference type="EMBL" id="MFD1425938.1"/>
    </source>
</evidence>
<comment type="caution">
    <text evidence="1">The sequence shown here is derived from an EMBL/GenBank/DDBJ whole genome shotgun (WGS) entry which is preliminary data.</text>
</comment>
<evidence type="ECO:0000313" key="2">
    <source>
        <dbReference type="Proteomes" id="UP001597282"/>
    </source>
</evidence>
<name>A0ABW4C5W2_9BACL</name>
<keyword evidence="2" id="KW-1185">Reference proteome</keyword>
<reference evidence="2" key="1">
    <citation type="journal article" date="2019" name="Int. J. Syst. Evol. Microbiol.">
        <title>The Global Catalogue of Microorganisms (GCM) 10K type strain sequencing project: providing services to taxonomists for standard genome sequencing and annotation.</title>
        <authorList>
            <consortium name="The Broad Institute Genomics Platform"/>
            <consortium name="The Broad Institute Genome Sequencing Center for Infectious Disease"/>
            <person name="Wu L."/>
            <person name="Ma J."/>
        </authorList>
    </citation>
    <scope>NUCLEOTIDE SEQUENCE [LARGE SCALE GENOMIC DNA]</scope>
    <source>
        <strain evidence="2">S1</strain>
    </source>
</reference>